<feature type="domain" description="At1g61320/AtMIF1 LRR" evidence="1">
    <location>
        <begin position="95"/>
        <end position="172"/>
    </location>
</feature>
<dbReference type="InterPro" id="IPR055357">
    <property type="entry name" value="LRR_At1g61320_AtMIF1"/>
</dbReference>
<dbReference type="PANTHER" id="PTHR34145">
    <property type="entry name" value="OS02G0105600 PROTEIN"/>
    <property type="match status" value="1"/>
</dbReference>
<keyword evidence="3" id="KW-1185">Reference proteome</keyword>
<dbReference type="eggNOG" id="ENOG502RRQG">
    <property type="taxonomic scope" value="Eukaryota"/>
</dbReference>
<dbReference type="InterPro" id="IPR053772">
    <property type="entry name" value="At1g61320/At1g61330-like"/>
</dbReference>
<name>A0A0E0MPV0_ORYPU</name>
<accession>A0A0E0MPV0</accession>
<dbReference type="Proteomes" id="UP000026962">
    <property type="component" value="Chromosome 12"/>
</dbReference>
<dbReference type="HOGENOM" id="CLU_1285092_0_0_1"/>
<organism evidence="2">
    <name type="scientific">Oryza punctata</name>
    <name type="common">Red rice</name>
    <dbReference type="NCBI Taxonomy" id="4537"/>
    <lineage>
        <taxon>Eukaryota</taxon>
        <taxon>Viridiplantae</taxon>
        <taxon>Streptophyta</taxon>
        <taxon>Embryophyta</taxon>
        <taxon>Tracheophyta</taxon>
        <taxon>Spermatophyta</taxon>
        <taxon>Magnoliopsida</taxon>
        <taxon>Liliopsida</taxon>
        <taxon>Poales</taxon>
        <taxon>Poaceae</taxon>
        <taxon>BOP clade</taxon>
        <taxon>Oryzoideae</taxon>
        <taxon>Oryzeae</taxon>
        <taxon>Oryzinae</taxon>
        <taxon>Oryza</taxon>
    </lineage>
</organism>
<protein>
    <recommendedName>
        <fullName evidence="1">At1g61320/AtMIF1 LRR domain-containing protein</fullName>
    </recommendedName>
</protein>
<dbReference type="AlphaFoldDB" id="A0A0E0MPV0"/>
<sequence>MPMHAAARAACLSHTFLSSWRCYPNLTLTWTTLRPKACAKELSWNIDRILRNHSGIGLKKLELNLGGEYSTFPCVDSWVQVAITPGIEMPDLMLYEKLQAIQCKAPNLSMCDYFGEKIKLSLGQPLRMKKLYLCHSNVVCYARAELPSIMPNLGTLLIGSDAEVVDTPMVPHEVREHESVFGGSSHLRQLPEQPQHKCLKIVEMMGSVLRRAWSS</sequence>
<reference evidence="2" key="2">
    <citation type="submission" date="2018-05" db="EMBL/GenBank/DDBJ databases">
        <title>OpunRS2 (Oryza punctata Reference Sequence Version 2).</title>
        <authorList>
            <person name="Zhang J."/>
            <person name="Kudrna D."/>
            <person name="Lee S."/>
            <person name="Talag J."/>
            <person name="Welchert J."/>
            <person name="Wing R.A."/>
        </authorList>
    </citation>
    <scope>NUCLEOTIDE SEQUENCE [LARGE SCALE GENOMIC DNA]</scope>
</reference>
<reference evidence="2" key="1">
    <citation type="submission" date="2015-04" db="UniProtKB">
        <authorList>
            <consortium name="EnsemblPlants"/>
        </authorList>
    </citation>
    <scope>IDENTIFICATION</scope>
</reference>
<evidence type="ECO:0000313" key="2">
    <source>
        <dbReference type="EnsemblPlants" id="OPUNC12G17710.1"/>
    </source>
</evidence>
<dbReference type="OMA" id="HMDEACA"/>
<evidence type="ECO:0000259" key="1">
    <source>
        <dbReference type="Pfam" id="PF23622"/>
    </source>
</evidence>
<proteinExistence type="predicted"/>
<dbReference type="EnsemblPlants" id="OPUNC12G17710.1">
    <property type="protein sequence ID" value="OPUNC12G17710.1"/>
    <property type="gene ID" value="OPUNC12G17710"/>
</dbReference>
<dbReference type="Pfam" id="PF23622">
    <property type="entry name" value="LRR_At1g61320_AtMIF1"/>
    <property type="match status" value="1"/>
</dbReference>
<evidence type="ECO:0000313" key="3">
    <source>
        <dbReference type="Proteomes" id="UP000026962"/>
    </source>
</evidence>
<dbReference type="Gramene" id="OPUNC12G17710.1">
    <property type="protein sequence ID" value="OPUNC12G17710.1"/>
    <property type="gene ID" value="OPUNC12G17710"/>
</dbReference>
<dbReference type="PANTHER" id="PTHR34145:SF52">
    <property type="entry name" value="OS02G0105800 PROTEIN"/>
    <property type="match status" value="1"/>
</dbReference>